<feature type="chain" id="PRO_5044724966" evidence="1">
    <location>
        <begin position="21"/>
        <end position="145"/>
    </location>
</feature>
<keyword evidence="4" id="KW-1185">Reference proteome</keyword>
<name>A0ABD3R5C7_9STRA</name>
<dbReference type="EMBL" id="JALLPB020000576">
    <property type="protein sequence ID" value="KAL3807863.1"/>
    <property type="molecule type" value="Genomic_DNA"/>
</dbReference>
<evidence type="ECO:0000313" key="3">
    <source>
        <dbReference type="EMBL" id="KAL3815828.1"/>
    </source>
</evidence>
<evidence type="ECO:0000313" key="4">
    <source>
        <dbReference type="Proteomes" id="UP001530377"/>
    </source>
</evidence>
<feature type="signal peptide" evidence="1">
    <location>
        <begin position="1"/>
        <end position="20"/>
    </location>
</feature>
<keyword evidence="1" id="KW-0732">Signal</keyword>
<gene>
    <name evidence="2" type="ORF">ACHAXA_002589</name>
    <name evidence="3" type="ORF">ACHAXA_007470</name>
</gene>
<sequence>MTRTAHLALAFAAVIGSTSAFAPMAVNAATSNCATATTTSTSTFLVPEQGRQLVAFSQDYFSKKAKESAGKASILASPRSSSSSQQQGLGVASAAKSVLTRLLGHDMSWSTRNNGRSLEEELMNAYPKDTVCHSEDEVLFHQIVD</sequence>
<organism evidence="2 4">
    <name type="scientific">Cyclostephanos tholiformis</name>
    <dbReference type="NCBI Taxonomy" id="382380"/>
    <lineage>
        <taxon>Eukaryota</taxon>
        <taxon>Sar</taxon>
        <taxon>Stramenopiles</taxon>
        <taxon>Ochrophyta</taxon>
        <taxon>Bacillariophyta</taxon>
        <taxon>Coscinodiscophyceae</taxon>
        <taxon>Thalassiosirophycidae</taxon>
        <taxon>Stephanodiscales</taxon>
        <taxon>Stephanodiscaceae</taxon>
        <taxon>Cyclostephanos</taxon>
    </lineage>
</organism>
<dbReference type="AlphaFoldDB" id="A0ABD3R5C7"/>
<protein>
    <submittedName>
        <fullName evidence="2">Uncharacterized protein</fullName>
    </submittedName>
</protein>
<reference evidence="2 4" key="1">
    <citation type="submission" date="2024-10" db="EMBL/GenBank/DDBJ databases">
        <title>Updated reference genomes for cyclostephanoid diatoms.</title>
        <authorList>
            <person name="Roberts W.R."/>
            <person name="Alverson A.J."/>
        </authorList>
    </citation>
    <scope>NUCLEOTIDE SEQUENCE [LARGE SCALE GENOMIC DNA]</scope>
    <source>
        <strain evidence="2 4">AJA228-03</strain>
    </source>
</reference>
<accession>A0ABD3R5C7</accession>
<proteinExistence type="predicted"/>
<comment type="caution">
    <text evidence="2">The sequence shown here is derived from an EMBL/GenBank/DDBJ whole genome shotgun (WGS) entry which is preliminary data.</text>
</comment>
<dbReference type="Proteomes" id="UP001530377">
    <property type="component" value="Unassembled WGS sequence"/>
</dbReference>
<evidence type="ECO:0000256" key="1">
    <source>
        <dbReference type="SAM" id="SignalP"/>
    </source>
</evidence>
<dbReference type="EMBL" id="JALLPB020000180">
    <property type="protein sequence ID" value="KAL3815828.1"/>
    <property type="molecule type" value="Genomic_DNA"/>
</dbReference>
<evidence type="ECO:0000313" key="2">
    <source>
        <dbReference type="EMBL" id="KAL3807863.1"/>
    </source>
</evidence>